<feature type="region of interest" description="Disordered" evidence="1">
    <location>
        <begin position="52"/>
        <end position="75"/>
    </location>
</feature>
<sequence length="253" mass="27340">MKRITNPASNPSHDRAERPPTIYRAFMAASDTALIRERLDPAAITSMGRATGQFSLESGPPTFLSRKRSQDHETGSLYRHMPHRERQHRGLLNRSLPVHHEVVFFPAASHEEVLALGIPLFGGPAPKTVVGGSSPTIDSGLDQLRLLLPASSVSRPFGSSAPSPSVLVALQHMGEAAVVLWPPPRGLVRVALHNLFWSFQCHGLEVGTPASARFSDGRSAAASSASYSSGRAPSFGEYWIGNCPTDQMEDRMA</sequence>
<gene>
    <name evidence="2" type="ORF">SUGI_1222640</name>
    <name evidence="3" type="ORF">SUGI_1522840</name>
</gene>
<evidence type="ECO:0000313" key="4">
    <source>
        <dbReference type="Proteomes" id="UP001234787"/>
    </source>
</evidence>
<comment type="caution">
    <text evidence="2">The sequence shown here is derived from an EMBL/GenBank/DDBJ whole genome shotgun (WGS) entry which is preliminary data.</text>
</comment>
<evidence type="ECO:0000313" key="2">
    <source>
        <dbReference type="EMBL" id="GLJ56400.1"/>
    </source>
</evidence>
<dbReference type="EMBL" id="BSEH01001463">
    <property type="protein sequence ID" value="GLJ59777.1"/>
    <property type="molecule type" value="Genomic_DNA"/>
</dbReference>
<dbReference type="AlphaFoldDB" id="A0AAD3NPR0"/>
<dbReference type="Proteomes" id="UP001234787">
    <property type="component" value="Unassembled WGS sequence"/>
</dbReference>
<evidence type="ECO:0000313" key="3">
    <source>
        <dbReference type="EMBL" id="GLJ59777.1"/>
    </source>
</evidence>
<accession>A0AAD3NPR0</accession>
<keyword evidence="4" id="KW-1185">Reference proteome</keyword>
<protein>
    <submittedName>
        <fullName evidence="2">Uncharacterized protein</fullName>
    </submittedName>
</protein>
<feature type="compositionally biased region" description="Polar residues" evidence="1">
    <location>
        <begin position="1"/>
        <end position="11"/>
    </location>
</feature>
<name>A0AAD3NPR0_CRYJA</name>
<evidence type="ECO:0000256" key="1">
    <source>
        <dbReference type="SAM" id="MobiDB-lite"/>
    </source>
</evidence>
<dbReference type="EMBL" id="BSEH01000022">
    <property type="protein sequence ID" value="GLJ56400.1"/>
    <property type="molecule type" value="Genomic_DNA"/>
</dbReference>
<proteinExistence type="predicted"/>
<reference evidence="2" key="1">
    <citation type="submission" date="2022-12" db="EMBL/GenBank/DDBJ databases">
        <title>Chromosome-Level Genome Assembly of Japanese Cedar (Cryptomeriajaponica D. Don).</title>
        <authorList>
            <person name="Fujino T."/>
            <person name="Yamaguchi K."/>
            <person name="Yokoyama T."/>
            <person name="Hamanaka T."/>
            <person name="Harazono Y."/>
            <person name="Kamada H."/>
            <person name="Kobayashi W."/>
            <person name="Ujino-Ihara T."/>
            <person name="Uchiyama K."/>
            <person name="Matsumoto A."/>
            <person name="Izuno A."/>
            <person name="Tsumura Y."/>
            <person name="Toyoda A."/>
            <person name="Shigenobu S."/>
            <person name="Moriguchi Y."/>
            <person name="Ueno S."/>
            <person name="Kasahara M."/>
        </authorList>
    </citation>
    <scope>NUCLEOTIDE SEQUENCE</scope>
</reference>
<organism evidence="2 4">
    <name type="scientific">Cryptomeria japonica</name>
    <name type="common">Japanese cedar</name>
    <name type="synonym">Cupressus japonica</name>
    <dbReference type="NCBI Taxonomy" id="3369"/>
    <lineage>
        <taxon>Eukaryota</taxon>
        <taxon>Viridiplantae</taxon>
        <taxon>Streptophyta</taxon>
        <taxon>Embryophyta</taxon>
        <taxon>Tracheophyta</taxon>
        <taxon>Spermatophyta</taxon>
        <taxon>Pinopsida</taxon>
        <taxon>Pinidae</taxon>
        <taxon>Conifers II</taxon>
        <taxon>Cupressales</taxon>
        <taxon>Cupressaceae</taxon>
        <taxon>Cryptomeria</taxon>
    </lineage>
</organism>
<feature type="region of interest" description="Disordered" evidence="1">
    <location>
        <begin position="1"/>
        <end position="20"/>
    </location>
</feature>